<dbReference type="Gene3D" id="3.40.50.11350">
    <property type="match status" value="1"/>
</dbReference>
<organism evidence="8 10">
    <name type="scientific">Limulus polyphemus</name>
    <name type="common">Atlantic horseshoe crab</name>
    <dbReference type="NCBI Taxonomy" id="6850"/>
    <lineage>
        <taxon>Eukaryota</taxon>
        <taxon>Metazoa</taxon>
        <taxon>Ecdysozoa</taxon>
        <taxon>Arthropoda</taxon>
        <taxon>Chelicerata</taxon>
        <taxon>Merostomata</taxon>
        <taxon>Xiphosura</taxon>
        <taxon>Limulidae</taxon>
        <taxon>Limulus</taxon>
    </lineage>
</organism>
<keyword evidence="8" id="KW-1185">Reference proteome</keyword>
<dbReference type="CDD" id="cd11792">
    <property type="entry name" value="SH3_Fut8"/>
    <property type="match status" value="1"/>
</dbReference>
<comment type="similarity">
    <text evidence="5">Belongs to the glycosyltransferase 23 family.</text>
</comment>
<dbReference type="PROSITE" id="PS50002">
    <property type="entry name" value="SH3"/>
    <property type="match status" value="1"/>
</dbReference>
<evidence type="ECO:0000256" key="4">
    <source>
        <dbReference type="PROSITE-ProRule" id="PRU00192"/>
    </source>
</evidence>
<keyword evidence="2 5" id="KW-0328">Glycosyltransferase</keyword>
<evidence type="ECO:0000256" key="2">
    <source>
        <dbReference type="ARBA" id="ARBA00022676"/>
    </source>
</evidence>
<dbReference type="SUPFAM" id="SSF50044">
    <property type="entry name" value="SH3-domain"/>
    <property type="match status" value="1"/>
</dbReference>
<keyword evidence="3 5" id="KW-0808">Transferase</keyword>
<evidence type="ECO:0000313" key="8">
    <source>
        <dbReference type="Proteomes" id="UP000694941"/>
    </source>
</evidence>
<gene>
    <name evidence="9 10" type="primary">LOC106462887</name>
</gene>
<dbReference type="Proteomes" id="UP000694941">
    <property type="component" value="Unplaced"/>
</dbReference>
<dbReference type="PANTHER" id="PTHR13132:SF29">
    <property type="entry name" value="ALPHA-(1,6)-FUCOSYLTRANSFERASE"/>
    <property type="match status" value="1"/>
</dbReference>
<proteinExistence type="inferred from homology"/>
<evidence type="ECO:0000256" key="5">
    <source>
        <dbReference type="PROSITE-ProRule" id="PRU00992"/>
    </source>
</evidence>
<sequence length="453" mass="53040">MWYYLRSNIKKLNKKLKSDKEIINSLNSFLENTDQRTGSLMLDLKKLQEVDGMETWRQKEAQELSDLVQRRLRYLQNPKDCSKTNKLVCDIDKNCGFGCQIHHAVYCFIVAYGTQRTLILRSKNWRYSREGWEAMFQPISVNCTDEYGVSRANWSESNDAQVIYLPILDEVHPRPPYLPPVIPKDLSDRFMRLHSNPIVWWIGQFLKYLLRPQESLSKFLKEAEKKVDFNLPVVGIHVRRTDKLWSEGAFHKVEEYMEHVKTYYKQLELKQPIEKRQVYIATDDPNLLEECWNKFPGYTFIGEPDTAKVAAVIDTRYSPEALKGVVEDIYMLSKTDLLICTFSSQLGRLAYEIMQTNHPDASSNFRSLDDIFYFGGQDYPYQTVIYDHQPRSSEEIELKKGDVLIPRTNLWNGFSIGMLRHNNKSGVYPSYKVVDQIQVQEFPLYKEADDVNS</sequence>
<dbReference type="PANTHER" id="PTHR13132">
    <property type="entry name" value="ALPHA- 1,6 -FUCOSYLTRANSFERASE"/>
    <property type="match status" value="1"/>
</dbReference>
<dbReference type="InterPro" id="IPR035653">
    <property type="entry name" value="Fut8_SH3"/>
</dbReference>
<dbReference type="Gene3D" id="1.10.287.1060">
    <property type="entry name" value="ESAT-6-like"/>
    <property type="match status" value="1"/>
</dbReference>
<feature type="region of interest" description="Important for donor substrate binding" evidence="5">
    <location>
        <begin position="239"/>
        <end position="240"/>
    </location>
</feature>
<dbReference type="RefSeq" id="XP_022245998.1">
    <property type="nucleotide sequence ID" value="XM_022390290.1"/>
</dbReference>
<reference evidence="9 10" key="1">
    <citation type="submission" date="2025-05" db="UniProtKB">
        <authorList>
            <consortium name="RefSeq"/>
        </authorList>
    </citation>
    <scope>IDENTIFICATION</scope>
    <source>
        <tissue evidence="9 10">Muscle</tissue>
    </source>
</reference>
<dbReference type="InterPro" id="IPR045573">
    <property type="entry name" value="Fut8_N_cat"/>
</dbReference>
<dbReference type="PROSITE" id="PS51659">
    <property type="entry name" value="GT23"/>
    <property type="match status" value="1"/>
</dbReference>
<dbReference type="InterPro" id="IPR027350">
    <property type="entry name" value="GT23_dom"/>
</dbReference>
<feature type="domain" description="SH3" evidence="6">
    <location>
        <begin position="377"/>
        <end position="438"/>
    </location>
</feature>
<name>A0ABM1SQU3_LIMPO</name>
<dbReference type="CDD" id="cd11300">
    <property type="entry name" value="Fut8_like"/>
    <property type="match status" value="1"/>
</dbReference>
<evidence type="ECO:0000259" key="6">
    <source>
        <dbReference type="PROSITE" id="PS50002"/>
    </source>
</evidence>
<dbReference type="GeneID" id="106462887"/>
<dbReference type="InterPro" id="IPR036028">
    <property type="entry name" value="SH3-like_dom_sf"/>
</dbReference>
<evidence type="ECO:0000259" key="7">
    <source>
        <dbReference type="PROSITE" id="PS51659"/>
    </source>
</evidence>
<dbReference type="Gene3D" id="2.30.30.40">
    <property type="entry name" value="SH3 Domains"/>
    <property type="match status" value="1"/>
</dbReference>
<protein>
    <submittedName>
        <fullName evidence="9 10">Alpha-(1,6)-fucosyltransferase-like</fullName>
    </submittedName>
</protein>
<evidence type="ECO:0000313" key="9">
    <source>
        <dbReference type="RefSeq" id="XP_022245998.1"/>
    </source>
</evidence>
<dbReference type="Pfam" id="PF19745">
    <property type="entry name" value="FUT8_N_cat"/>
    <property type="match status" value="1"/>
</dbReference>
<keyword evidence="1 4" id="KW-0728">SH3 domain</keyword>
<feature type="domain" description="GT23" evidence="7">
    <location>
        <begin position="83"/>
        <end position="368"/>
    </location>
</feature>
<evidence type="ECO:0000256" key="1">
    <source>
        <dbReference type="ARBA" id="ARBA00022443"/>
    </source>
</evidence>
<accession>A0ABM1SQU3</accession>
<dbReference type="RefSeq" id="XP_022245999.1">
    <property type="nucleotide sequence ID" value="XM_022390291.1"/>
</dbReference>
<evidence type="ECO:0000256" key="3">
    <source>
        <dbReference type="ARBA" id="ARBA00022679"/>
    </source>
</evidence>
<dbReference type="InterPro" id="IPR001452">
    <property type="entry name" value="SH3_domain"/>
</dbReference>
<evidence type="ECO:0000313" key="10">
    <source>
        <dbReference type="RefSeq" id="XP_022245999.1"/>
    </source>
</evidence>